<reference evidence="2" key="2">
    <citation type="submission" date="2014-03" db="EMBL/GenBank/DDBJ databases">
        <title>The whipworm genome and dual-species transcriptomics of an intimate host-pathogen interaction.</title>
        <authorList>
            <person name="Foth B.J."/>
            <person name="Tsai I.J."/>
            <person name="Reid A.J."/>
            <person name="Bancroft A.J."/>
            <person name="Nichol S."/>
            <person name="Tracey A."/>
            <person name="Holroyd N."/>
            <person name="Cotton J.A."/>
            <person name="Stanley E.J."/>
            <person name="Zarowiecki M."/>
            <person name="Liu J.Z."/>
            <person name="Huckvale T."/>
            <person name="Cooper P.J."/>
            <person name="Grencis R.K."/>
            <person name="Berriman M."/>
        </authorList>
    </citation>
    <scope>NUCLEOTIDE SEQUENCE [LARGE SCALE GENOMIC DNA]</scope>
</reference>
<accession>A0A077Z5M0</accession>
<name>A0A077Z5M0_TRITR</name>
<dbReference type="InterPro" id="IPR045116">
    <property type="entry name" value="Clp1/Grc3"/>
</dbReference>
<dbReference type="GO" id="GO:0000448">
    <property type="term" value="P:cleavage in ITS2 between 5.8S rRNA and LSU-rRNA of tricistronic rRNA transcript (SSU-rRNA, 5.8S rRNA, LSU-rRNA)"/>
    <property type="evidence" value="ECO:0007669"/>
    <property type="project" value="TreeGrafter"/>
</dbReference>
<evidence type="ECO:0000313" key="3">
    <source>
        <dbReference type="Proteomes" id="UP000030665"/>
    </source>
</evidence>
<organism evidence="2 3">
    <name type="scientific">Trichuris trichiura</name>
    <name type="common">Whipworm</name>
    <name type="synonym">Trichocephalus trichiurus</name>
    <dbReference type="NCBI Taxonomy" id="36087"/>
    <lineage>
        <taxon>Eukaryota</taxon>
        <taxon>Metazoa</taxon>
        <taxon>Ecdysozoa</taxon>
        <taxon>Nematoda</taxon>
        <taxon>Enoplea</taxon>
        <taxon>Dorylaimia</taxon>
        <taxon>Trichinellida</taxon>
        <taxon>Trichuridae</taxon>
        <taxon>Trichuris</taxon>
    </lineage>
</organism>
<reference evidence="2" key="1">
    <citation type="submission" date="2014-01" db="EMBL/GenBank/DDBJ databases">
        <authorList>
            <person name="Aslett M."/>
        </authorList>
    </citation>
    <scope>NUCLEOTIDE SEQUENCE</scope>
</reference>
<evidence type="ECO:0000256" key="1">
    <source>
        <dbReference type="ARBA" id="ARBA00011003"/>
    </source>
</evidence>
<dbReference type="PANTHER" id="PTHR12755">
    <property type="entry name" value="CLEAVAGE/POLYADENYLATION FACTOR IA SUBUNIT CLP1P"/>
    <property type="match status" value="1"/>
</dbReference>
<dbReference type="Proteomes" id="UP000030665">
    <property type="component" value="Unassembled WGS sequence"/>
</dbReference>
<dbReference type="PANTHER" id="PTHR12755:SF3">
    <property type="entry name" value="POLYNUCLEOTIDE 5'-HYDROXYL-KINASE NOL9"/>
    <property type="match status" value="1"/>
</dbReference>
<dbReference type="OrthoDB" id="2405412at2759"/>
<evidence type="ECO:0000313" key="2">
    <source>
        <dbReference type="EMBL" id="CDW54958.1"/>
    </source>
</evidence>
<dbReference type="SUPFAM" id="SSF52540">
    <property type="entry name" value="P-loop containing nucleoside triphosphate hydrolases"/>
    <property type="match status" value="1"/>
</dbReference>
<dbReference type="GO" id="GO:0005634">
    <property type="term" value="C:nucleus"/>
    <property type="evidence" value="ECO:0007669"/>
    <property type="project" value="TreeGrafter"/>
</dbReference>
<dbReference type="InterPro" id="IPR027417">
    <property type="entry name" value="P-loop_NTPase"/>
</dbReference>
<comment type="similarity">
    <text evidence="1">Belongs to the Clp1 family. NOL9/GRC3 subfamily.</text>
</comment>
<dbReference type="STRING" id="36087.A0A077Z5M0"/>
<dbReference type="AlphaFoldDB" id="A0A077Z5M0"/>
<sequence>MVIPLQKNVVFVGSLQFRVLLGECSIFGFKAVPSKEEKWIHACSYRCDVLSQFGISGTTSQNAPLSFQVGAVLLVRPAIATELPFERSEIVELFYGSEKVLKNGSPIVPTAVIPKSNCEDLLFRPSMDMNPASLSVLQECLHLGLQKLFIVLVCGSAGVGKSTLVRFFNYKSVFSFSDTGQSEFCLPGCLAVKKIRVPLIGPPFGRLFTFHFFYQMLFLRRSITSVVRSVDMNGKCFYLVSPLSLLEMQRANCILLGDVQIPKDFYVAQVGSLVSLMG</sequence>
<gene>
    <name evidence="2" type="ORF">TTRE_0000322801</name>
</gene>
<dbReference type="EMBL" id="HG805926">
    <property type="protein sequence ID" value="CDW54958.1"/>
    <property type="molecule type" value="Genomic_DNA"/>
</dbReference>
<keyword evidence="3" id="KW-1185">Reference proteome</keyword>
<dbReference type="Gene3D" id="3.40.50.300">
    <property type="entry name" value="P-loop containing nucleotide triphosphate hydrolases"/>
    <property type="match status" value="1"/>
</dbReference>
<protein>
    <submittedName>
        <fullName evidence="2">Uncharacterized protein</fullName>
    </submittedName>
</protein>
<dbReference type="GO" id="GO:0051731">
    <property type="term" value="F:polynucleotide 5'-hydroxyl-kinase activity"/>
    <property type="evidence" value="ECO:0007669"/>
    <property type="project" value="InterPro"/>
</dbReference>
<proteinExistence type="inferred from homology"/>